<evidence type="ECO:0008006" key="13">
    <source>
        <dbReference type="Google" id="ProtNLM"/>
    </source>
</evidence>
<dbReference type="eggNOG" id="COG1132">
    <property type="taxonomic scope" value="Bacteria"/>
</dbReference>
<dbReference type="EMBL" id="AGEJ01000005">
    <property type="protein sequence ID" value="EMD17478.1"/>
    <property type="molecule type" value="Genomic_DNA"/>
</dbReference>
<keyword evidence="4" id="KW-0547">Nucleotide-binding</keyword>
<evidence type="ECO:0000259" key="9">
    <source>
        <dbReference type="PROSITE" id="PS50893"/>
    </source>
</evidence>
<dbReference type="SMART" id="SM00382">
    <property type="entry name" value="AAA"/>
    <property type="match status" value="1"/>
</dbReference>
<evidence type="ECO:0000256" key="7">
    <source>
        <dbReference type="ARBA" id="ARBA00023136"/>
    </source>
</evidence>
<dbReference type="InterPro" id="IPR027417">
    <property type="entry name" value="P-loop_NTPase"/>
</dbReference>
<sequence>MNNNHTFSRLMSFVKPYKKYLFLALLCSLIHIIFTLLIPILTGRAIDTMIGPSKVDFLLLYQRILLIIITVLLAACFHYLVLRFSNKLTFEITQQLRKVLFNKYHELPLSYIDSSSHGDLMNRMIADIDLIGDGLLQGFTNLFSGIMTILGTIGFMLSINIQIALIVIILTPFSLIVSSLIASKTYKYFKEQLSIRGELSGFVEEMVGNQKIVKAFAHERENIKAFDQINQRLFHSGVKSQFLGALVNPSTRVVNAIVYASVCLFGALSVVNGHLTVGILSSFLSYANQYTKPFNDISNVFTELETSLACADRVFMILDQKDIKRPDHPSTIDHPKGNIEIKNIYFSYNPEHKLIEDFNLSVKAGETVAIVGPTGCGKTTLINLLMKFYEPVSGSILIDGINMNKMTREYIRSLYGMVLQDTWLFKGTIKENIAFGSDHSSEEEIIEAAKNAHAHKFIMQLKDGYDALLSEEGANLSNGQRQLLCIARIMLANPPMLILDEATSSIDTRTEKQIQSAFDKMMKDKTSFIVAHRLSTIQKADKIIAMKDGHIIEQGTHHELLKQKGFYYHLYYSQFDLNETEKSI</sequence>
<feature type="transmembrane region" description="Helical" evidence="8">
    <location>
        <begin position="139"/>
        <end position="157"/>
    </location>
</feature>
<dbReference type="Gene3D" id="3.40.50.300">
    <property type="entry name" value="P-loop containing nucleotide triphosphate hydrolases"/>
    <property type="match status" value="1"/>
</dbReference>
<dbReference type="Pfam" id="PF00005">
    <property type="entry name" value="ABC_tran"/>
    <property type="match status" value="1"/>
</dbReference>
<dbReference type="InterPro" id="IPR003593">
    <property type="entry name" value="AAA+_ATPase"/>
</dbReference>
<organism evidence="11 12">
    <name type="scientific">Eggerthia catenaformis OT 569 = DSM 20559</name>
    <dbReference type="NCBI Taxonomy" id="999415"/>
    <lineage>
        <taxon>Bacteria</taxon>
        <taxon>Bacillati</taxon>
        <taxon>Bacillota</taxon>
        <taxon>Erysipelotrichia</taxon>
        <taxon>Erysipelotrichales</taxon>
        <taxon>Coprobacillaceae</taxon>
        <taxon>Eggerthia</taxon>
    </lineage>
</organism>
<dbReference type="InterPro" id="IPR036640">
    <property type="entry name" value="ABC1_TM_sf"/>
</dbReference>
<keyword evidence="12" id="KW-1185">Reference proteome</keyword>
<evidence type="ECO:0000256" key="4">
    <source>
        <dbReference type="ARBA" id="ARBA00022741"/>
    </source>
</evidence>
<name>M2NGY0_9FIRM</name>
<keyword evidence="5" id="KW-0067">ATP-binding</keyword>
<dbReference type="SUPFAM" id="SSF90123">
    <property type="entry name" value="ABC transporter transmembrane region"/>
    <property type="match status" value="1"/>
</dbReference>
<dbReference type="Pfam" id="PF00664">
    <property type="entry name" value="ABC_membrane"/>
    <property type="match status" value="1"/>
</dbReference>
<comment type="caution">
    <text evidence="11">The sequence shown here is derived from an EMBL/GenBank/DDBJ whole genome shotgun (WGS) entry which is preliminary data.</text>
</comment>
<dbReference type="Gene3D" id="1.20.1560.10">
    <property type="entry name" value="ABC transporter type 1, transmembrane domain"/>
    <property type="match status" value="1"/>
</dbReference>
<dbReference type="GO" id="GO:0005524">
    <property type="term" value="F:ATP binding"/>
    <property type="evidence" value="ECO:0007669"/>
    <property type="project" value="UniProtKB-KW"/>
</dbReference>
<accession>M2NGY0</accession>
<dbReference type="AlphaFoldDB" id="M2NGY0"/>
<feature type="transmembrane region" description="Helical" evidence="8">
    <location>
        <begin position="163"/>
        <end position="182"/>
    </location>
</feature>
<dbReference type="RefSeq" id="WP_004801326.1">
    <property type="nucleotide sequence ID" value="NZ_KB446646.1"/>
</dbReference>
<evidence type="ECO:0000256" key="5">
    <source>
        <dbReference type="ARBA" id="ARBA00022840"/>
    </source>
</evidence>
<feature type="transmembrane region" description="Helical" evidence="8">
    <location>
        <begin position="60"/>
        <end position="82"/>
    </location>
</feature>
<dbReference type="OrthoDB" id="9770415at2"/>
<dbReference type="GO" id="GO:0016887">
    <property type="term" value="F:ATP hydrolysis activity"/>
    <property type="evidence" value="ECO:0007669"/>
    <property type="project" value="InterPro"/>
</dbReference>
<evidence type="ECO:0000256" key="8">
    <source>
        <dbReference type="SAM" id="Phobius"/>
    </source>
</evidence>
<protein>
    <recommendedName>
        <fullName evidence="13">ABC transporter ATP-binding protein</fullName>
    </recommendedName>
</protein>
<dbReference type="STRING" id="999415.HMPREF9943_00265"/>
<dbReference type="PROSITE" id="PS50929">
    <property type="entry name" value="ABC_TM1F"/>
    <property type="match status" value="1"/>
</dbReference>
<keyword evidence="7 8" id="KW-0472">Membrane</keyword>
<feature type="transmembrane region" description="Helical" evidence="8">
    <location>
        <begin position="20"/>
        <end position="40"/>
    </location>
</feature>
<keyword evidence="6 8" id="KW-1133">Transmembrane helix</keyword>
<dbReference type="GO" id="GO:0005886">
    <property type="term" value="C:plasma membrane"/>
    <property type="evidence" value="ECO:0007669"/>
    <property type="project" value="UniProtKB-SubCell"/>
</dbReference>
<dbReference type="InterPro" id="IPR039421">
    <property type="entry name" value="Type_1_exporter"/>
</dbReference>
<dbReference type="CDD" id="cd18547">
    <property type="entry name" value="ABC_6TM_Tm288_like"/>
    <property type="match status" value="1"/>
</dbReference>
<dbReference type="BioCyc" id="ECAT999415-HMP:GTTI-275-MONOMER"/>
<dbReference type="InterPro" id="IPR011527">
    <property type="entry name" value="ABC1_TM_dom"/>
</dbReference>
<evidence type="ECO:0000256" key="3">
    <source>
        <dbReference type="ARBA" id="ARBA00022692"/>
    </source>
</evidence>
<proteinExistence type="predicted"/>
<keyword evidence="2" id="KW-0813">Transport</keyword>
<dbReference type="GO" id="GO:0015421">
    <property type="term" value="F:ABC-type oligopeptide transporter activity"/>
    <property type="evidence" value="ECO:0007669"/>
    <property type="project" value="TreeGrafter"/>
</dbReference>
<evidence type="ECO:0000313" key="11">
    <source>
        <dbReference type="EMBL" id="EMD17478.1"/>
    </source>
</evidence>
<dbReference type="CDD" id="cd03254">
    <property type="entry name" value="ABCC_Glucan_exporter_like"/>
    <property type="match status" value="1"/>
</dbReference>
<feature type="domain" description="ABC transporter" evidence="9">
    <location>
        <begin position="339"/>
        <end position="573"/>
    </location>
</feature>
<dbReference type="PATRIC" id="fig|999415.3.peg.267"/>
<dbReference type="Proteomes" id="UP000011758">
    <property type="component" value="Unassembled WGS sequence"/>
</dbReference>
<comment type="subcellular location">
    <subcellularLocation>
        <location evidence="1">Cell membrane</location>
        <topology evidence="1">Multi-pass membrane protein</topology>
    </subcellularLocation>
</comment>
<evidence type="ECO:0000259" key="10">
    <source>
        <dbReference type="PROSITE" id="PS50929"/>
    </source>
</evidence>
<dbReference type="PROSITE" id="PS50893">
    <property type="entry name" value="ABC_TRANSPORTER_2"/>
    <property type="match status" value="1"/>
</dbReference>
<evidence type="ECO:0000256" key="6">
    <source>
        <dbReference type="ARBA" id="ARBA00022989"/>
    </source>
</evidence>
<evidence type="ECO:0000256" key="2">
    <source>
        <dbReference type="ARBA" id="ARBA00022448"/>
    </source>
</evidence>
<feature type="domain" description="ABC transmembrane type-1" evidence="10">
    <location>
        <begin position="22"/>
        <end position="306"/>
    </location>
</feature>
<dbReference type="InterPro" id="IPR003439">
    <property type="entry name" value="ABC_transporter-like_ATP-bd"/>
</dbReference>
<dbReference type="PANTHER" id="PTHR43394">
    <property type="entry name" value="ATP-DEPENDENT PERMEASE MDL1, MITOCHONDRIAL"/>
    <property type="match status" value="1"/>
</dbReference>
<evidence type="ECO:0000256" key="1">
    <source>
        <dbReference type="ARBA" id="ARBA00004651"/>
    </source>
</evidence>
<feature type="transmembrane region" description="Helical" evidence="8">
    <location>
        <begin position="256"/>
        <end position="284"/>
    </location>
</feature>
<dbReference type="FunFam" id="3.40.50.300:FF:000287">
    <property type="entry name" value="Multidrug ABC transporter ATP-binding protein"/>
    <property type="match status" value="1"/>
</dbReference>
<reference evidence="11 12" key="1">
    <citation type="submission" date="2013-02" db="EMBL/GenBank/DDBJ databases">
        <title>The Genome Sequence of Lactobacillus catenaformis F0143.</title>
        <authorList>
            <consortium name="The Broad Institute Genome Sequencing Platform"/>
            <person name="Earl A."/>
            <person name="Ward D."/>
            <person name="Feldgarden M."/>
            <person name="Gevers D."/>
            <person name="Izard J."/>
            <person name="Blanton J.M."/>
            <person name="Mathney J."/>
            <person name="Dewhirst F.E."/>
            <person name="Young S.K."/>
            <person name="Zeng Q."/>
            <person name="Gargeya S."/>
            <person name="Fitzgerald M."/>
            <person name="Haas B."/>
            <person name="Abouelleil A."/>
            <person name="Alvarado L."/>
            <person name="Arachchi H.M."/>
            <person name="Berlin A."/>
            <person name="Chapman S.B."/>
            <person name="Gearin G."/>
            <person name="Goldberg J."/>
            <person name="Griggs A."/>
            <person name="Gujja S."/>
            <person name="Hansen M."/>
            <person name="Heiman D."/>
            <person name="Howarth C."/>
            <person name="Larimer J."/>
            <person name="Lui A."/>
            <person name="MacDonald P.J.P."/>
            <person name="McCowen C."/>
            <person name="Montmayeur A."/>
            <person name="Murphy C."/>
            <person name="Neiman D."/>
            <person name="Pearson M."/>
            <person name="Priest M."/>
            <person name="Roberts A."/>
            <person name="Saif S."/>
            <person name="Shea T."/>
            <person name="Sisk P."/>
            <person name="Stolte C."/>
            <person name="Sykes S."/>
            <person name="Wortman J."/>
            <person name="Nusbaum C."/>
            <person name="Birren B."/>
        </authorList>
    </citation>
    <scope>NUCLEOTIDE SEQUENCE [LARGE SCALE GENOMIC DNA]</scope>
    <source>
        <strain evidence="11 12">OT 569</strain>
    </source>
</reference>
<keyword evidence="3 8" id="KW-0812">Transmembrane</keyword>
<dbReference type="SUPFAM" id="SSF52540">
    <property type="entry name" value="P-loop containing nucleoside triphosphate hydrolases"/>
    <property type="match status" value="1"/>
</dbReference>
<gene>
    <name evidence="11" type="ORF">HMPREF9943_00265</name>
</gene>
<evidence type="ECO:0000313" key="12">
    <source>
        <dbReference type="Proteomes" id="UP000011758"/>
    </source>
</evidence>
<dbReference type="PANTHER" id="PTHR43394:SF1">
    <property type="entry name" value="ATP-BINDING CASSETTE SUB-FAMILY B MEMBER 10, MITOCHONDRIAL"/>
    <property type="match status" value="1"/>
</dbReference>